<keyword evidence="2" id="KW-0732">Signal</keyword>
<accession>A0A845PVK0</accession>
<comment type="subcellular location">
    <subcellularLocation>
        <location evidence="1">Membrane</location>
    </subcellularLocation>
</comment>
<feature type="domain" description="Bacterial surface antigen (D15)" evidence="7">
    <location>
        <begin position="986"/>
        <end position="1199"/>
    </location>
</feature>
<feature type="transmembrane region" description="Helical" evidence="5">
    <location>
        <begin position="12"/>
        <end position="33"/>
    </location>
</feature>
<evidence type="ECO:0000256" key="5">
    <source>
        <dbReference type="SAM" id="Phobius"/>
    </source>
</evidence>
<dbReference type="GO" id="GO:0016787">
    <property type="term" value="F:hydrolase activity"/>
    <property type="evidence" value="ECO:0007669"/>
    <property type="project" value="UniProtKB-KW"/>
</dbReference>
<dbReference type="InterPro" id="IPR004843">
    <property type="entry name" value="Calcineurin-like_PHP"/>
</dbReference>
<dbReference type="Pfam" id="PF01103">
    <property type="entry name" value="Omp85"/>
    <property type="match status" value="1"/>
</dbReference>
<dbReference type="InterPro" id="IPR029052">
    <property type="entry name" value="Metallo-depent_PP-like"/>
</dbReference>
<dbReference type="Gene3D" id="2.40.160.50">
    <property type="entry name" value="membrane protein fhac: a member of the omp85/tpsb transporter family"/>
    <property type="match status" value="1"/>
</dbReference>
<proteinExistence type="predicted"/>
<keyword evidence="5" id="KW-0812">Transmembrane</keyword>
<dbReference type="Proteomes" id="UP000553459">
    <property type="component" value="Unassembled WGS sequence"/>
</dbReference>
<evidence type="ECO:0000313" key="9">
    <source>
        <dbReference type="Proteomes" id="UP000553459"/>
    </source>
</evidence>
<reference evidence="8 9" key="1">
    <citation type="submission" date="2019-11" db="EMBL/GenBank/DDBJ databases">
        <title>Characterization of Elizabethkingia argenteiflava sp. nov., isolated from inner surface of Soybean Pods.</title>
        <authorList>
            <person name="Mo S."/>
        </authorList>
    </citation>
    <scope>NUCLEOTIDE SEQUENCE [LARGE SCALE GENOMIC DNA]</scope>
    <source>
        <strain evidence="8 9">YB22</strain>
    </source>
</reference>
<keyword evidence="9" id="KW-1185">Reference proteome</keyword>
<comment type="caution">
    <text evidence="8">The sequence shown here is derived from an EMBL/GenBank/DDBJ whole genome shotgun (WGS) entry which is preliminary data.</text>
</comment>
<dbReference type="PANTHER" id="PTHR10161">
    <property type="entry name" value="TARTRATE-RESISTANT ACID PHOSPHATASE TYPE 5"/>
    <property type="match status" value="1"/>
</dbReference>
<dbReference type="InterPro" id="IPR000184">
    <property type="entry name" value="Bac_surfAg_D15"/>
</dbReference>
<feature type="domain" description="Calcineurin-like phosphoesterase" evidence="6">
    <location>
        <begin position="72"/>
        <end position="254"/>
    </location>
</feature>
<keyword evidence="3" id="KW-0378">Hydrolase</keyword>
<evidence type="ECO:0000256" key="2">
    <source>
        <dbReference type="ARBA" id="ARBA00022729"/>
    </source>
</evidence>
<dbReference type="RefSeq" id="WP_166519448.1">
    <property type="nucleotide sequence ID" value="NZ_JAAABJ010000509.1"/>
</dbReference>
<dbReference type="PROSITE" id="PS51257">
    <property type="entry name" value="PROKAR_LIPOPROTEIN"/>
    <property type="match status" value="1"/>
</dbReference>
<dbReference type="Gene3D" id="3.60.21.10">
    <property type="match status" value="1"/>
</dbReference>
<sequence length="1237" mass="142272">MHFKVYIPKNTHLYFLSLFMMCMALQSCASYGIQKGKNLSETSPIDSSHVLHQFFLIGGTGNAEEARSEHNLNLLQKRLKHAGDASTLLFLGDNINPRSLPSKKEMTYDEAKMKLETPLKISKNFKGNTIFIPGNHDWKWGISGLQAQEKAVKDYTQDKKSFLPRKGCPIEQLKMGNDLGLIAIDSEWYLQNWNLHPHINADCSVKSRENFFETLKDILNKNQQKTLVVALHHPLISRGSHAGYYGWKNHLYPFGHKFPLPLMGSFINILRSASGFSAQDLNNKAYTAFVKRIKSMVQNNTNLIFVSGHEHSLQYLEEKNIRQIISGAGSKKEAAKAAASNDFSFGGYGYAILSLHQNGGADVAYYSTEGSTEKLLTRIKVLDPSRSLLGGNKTENFPDSIKTSVYPAALTKKSKVYTWLWGKHYRKYYSLPIQAKTGRLDSLKGGLSPVRAGGGNQSNSLRLIADNQQEYAMRGIKKSAIRFLNAVAFKNETFGSELEGSFTEKFLFDFYTTAHPYTPFGIGNLSEKINIYHANPLLYYIPKQKKLESFNKNYGDELYMMEERFSGSPEDLKLLGGATQTLNTEQMMKNLRKSEKYRVDIQSYIRARLFDMLLGDWDRHADQWRWAEYKRGDSISYKPIPKDRDQAFSKYDGILLKIIMQMPPLRHMQSFKEKIRNIKWFNREPYPLDLALLKTATQEDWQKEAKYIQQQLTDEAIEHAFDHLPPEVQDATLKDIQQKLKIRRNKINQYAKAYHRFLEKTVVLAGTDKEDRFVIRKEKNKILLSQYRIKKGGDQLIFQRLYSPDKTKEIWVYGLDGDDVFEVSGKGNTGIKIRLIGGPDHDTYRIEDGKNISLYDFKSLNNTYAIKGSVKRNIKDDYQVNTYHYKKPQYNFWMAYPQMDYNPDDGIKTGASTSYTHNGFHQNPFTSQQRFKTYYAFATQGIELMYEGVFPDAIGAWALHLNTRFATPNFSQNYFGFGNHTPNPEKELGKNYNRVRIQQLQIQTSLSKKSFSGITQALELSYEDYRVQYTPNRFITQSALIPAKVFNSQRFWGAQYRLSYDHSDHPAFPTMGFGFEASAAWKMNLEDPHRNFMTYSARLNLTHRIDAAGRFVLASRIQVKYINNSHYDFFQGADLGGNDNLRSFRNNRFMGRSSIFQSSDLRWNFGRLKNSIMPVNFGMLLGYDYGRIWLDHEYSRRWHQSVGGGIWLSILEAFSARVTYFQGSDGGRLSAGLGFRF</sequence>
<dbReference type="Pfam" id="PF00149">
    <property type="entry name" value="Metallophos"/>
    <property type="match status" value="1"/>
</dbReference>
<dbReference type="PANTHER" id="PTHR10161:SF14">
    <property type="entry name" value="TARTRATE-RESISTANT ACID PHOSPHATASE TYPE 5"/>
    <property type="match status" value="1"/>
</dbReference>
<dbReference type="GO" id="GO:0019867">
    <property type="term" value="C:outer membrane"/>
    <property type="evidence" value="ECO:0007669"/>
    <property type="project" value="InterPro"/>
</dbReference>
<evidence type="ECO:0000256" key="3">
    <source>
        <dbReference type="ARBA" id="ARBA00022801"/>
    </source>
</evidence>
<gene>
    <name evidence="8" type="ORF">GNY06_07160</name>
</gene>
<evidence type="ECO:0000256" key="4">
    <source>
        <dbReference type="ARBA" id="ARBA00023136"/>
    </source>
</evidence>
<evidence type="ECO:0000259" key="7">
    <source>
        <dbReference type="Pfam" id="PF01103"/>
    </source>
</evidence>
<keyword evidence="4 5" id="KW-0472">Membrane</keyword>
<dbReference type="EMBL" id="JAAABJ010000509">
    <property type="protein sequence ID" value="NAW51163.1"/>
    <property type="molecule type" value="Genomic_DNA"/>
</dbReference>
<organism evidence="8 9">
    <name type="scientific">Elizabethkingia argenteiflava</name>
    <dbReference type="NCBI Taxonomy" id="2681556"/>
    <lineage>
        <taxon>Bacteria</taxon>
        <taxon>Pseudomonadati</taxon>
        <taxon>Bacteroidota</taxon>
        <taxon>Flavobacteriia</taxon>
        <taxon>Flavobacteriales</taxon>
        <taxon>Weeksellaceae</taxon>
        <taxon>Elizabethkingia</taxon>
    </lineage>
</organism>
<evidence type="ECO:0000256" key="1">
    <source>
        <dbReference type="ARBA" id="ARBA00004370"/>
    </source>
</evidence>
<evidence type="ECO:0000313" key="8">
    <source>
        <dbReference type="EMBL" id="NAW51163.1"/>
    </source>
</evidence>
<protein>
    <submittedName>
        <fullName evidence="8">BamA/TamA family outer membrane protein</fullName>
    </submittedName>
</protein>
<dbReference type="AlphaFoldDB" id="A0A845PVK0"/>
<name>A0A845PVK0_9FLAO</name>
<evidence type="ECO:0000259" key="6">
    <source>
        <dbReference type="Pfam" id="PF00149"/>
    </source>
</evidence>
<keyword evidence="5" id="KW-1133">Transmembrane helix</keyword>
<dbReference type="InterPro" id="IPR051558">
    <property type="entry name" value="Metallophosphoesterase_PAP"/>
</dbReference>
<dbReference type="SUPFAM" id="SSF56300">
    <property type="entry name" value="Metallo-dependent phosphatases"/>
    <property type="match status" value="1"/>
</dbReference>